<accession>A0AAN2CAJ9</accession>
<proteinExistence type="predicted"/>
<dbReference type="InterPro" id="IPR051053">
    <property type="entry name" value="ECH/Chromodomain_protein"/>
</dbReference>
<evidence type="ECO:0000313" key="5">
    <source>
        <dbReference type="EMBL" id="BDE07181.1"/>
    </source>
</evidence>
<evidence type="ECO:0008006" key="7">
    <source>
        <dbReference type="Google" id="ProtNLM"/>
    </source>
</evidence>
<sequence>MRGIGGTARPMAVARRDERTAFVAEVVQPARVVALRALALVLCSLRLIVAHRTHSTGLRPPAQRATRRQRQERPPSARRAFGMSTPGITIDDRDGVRHVVLDRPEKKNALTAAMYAAMAAAIASAAADGVGAILIAGRGSAFTAGNDLRDFLDHPPHGDDAPVFDFLLALATTDVPIVAAVRGPAIGVGTTMLLHCDLVYAAPTARFKVPFVDLGLVPEAGSSVLLPRRIGRARAGAAFFLGEAMDAETAHAIGIVTALIDDAALDETAESVAAAIAAKPRAAVRETKRLLIASDRDEIVAAIRRESAAFRERLASDEARAAMASFFQGSGARG</sequence>
<gene>
    <name evidence="5" type="ORF">WPS_24570</name>
</gene>
<evidence type="ECO:0000256" key="1">
    <source>
        <dbReference type="ARBA" id="ARBA00004275"/>
    </source>
</evidence>
<dbReference type="PANTHER" id="PTHR43684">
    <property type="match status" value="1"/>
</dbReference>
<dbReference type="Gene3D" id="3.90.226.10">
    <property type="entry name" value="2-enoyl-CoA Hydratase, Chain A, domain 1"/>
    <property type="match status" value="1"/>
</dbReference>
<dbReference type="KEGG" id="vab:WPS_24570"/>
<keyword evidence="6" id="KW-1185">Reference proteome</keyword>
<keyword evidence="3" id="KW-0413">Isomerase</keyword>
<reference evidence="5 6" key="1">
    <citation type="journal article" date="2022" name="ISME Commun">
        <title>Vulcanimicrobium alpinus gen. nov. sp. nov., the first cultivated representative of the candidate phylum 'Eremiobacterota', is a metabolically versatile aerobic anoxygenic phototroph.</title>
        <authorList>
            <person name="Yabe S."/>
            <person name="Muto K."/>
            <person name="Abe K."/>
            <person name="Yokota A."/>
            <person name="Staudigel H."/>
            <person name="Tebo B.M."/>
        </authorList>
    </citation>
    <scope>NUCLEOTIDE SEQUENCE [LARGE SCALE GENOMIC DNA]</scope>
    <source>
        <strain evidence="5 6">WC8-2</strain>
    </source>
</reference>
<organism evidence="5 6">
    <name type="scientific">Vulcanimicrobium alpinum</name>
    <dbReference type="NCBI Taxonomy" id="3016050"/>
    <lineage>
        <taxon>Bacteria</taxon>
        <taxon>Bacillati</taxon>
        <taxon>Vulcanimicrobiota</taxon>
        <taxon>Vulcanimicrobiia</taxon>
        <taxon>Vulcanimicrobiales</taxon>
        <taxon>Vulcanimicrobiaceae</taxon>
        <taxon>Vulcanimicrobium</taxon>
    </lineage>
</organism>
<dbReference type="InterPro" id="IPR029045">
    <property type="entry name" value="ClpP/crotonase-like_dom_sf"/>
</dbReference>
<comment type="subcellular location">
    <subcellularLocation>
        <location evidence="1">Peroxisome</location>
    </subcellularLocation>
</comment>
<name>A0AAN2CAJ9_UNVUL</name>
<keyword evidence="2" id="KW-0576">Peroxisome</keyword>
<protein>
    <recommendedName>
        <fullName evidence="7">Enoyl-CoA hydratase</fullName>
    </recommendedName>
</protein>
<dbReference type="AlphaFoldDB" id="A0AAN2CAJ9"/>
<dbReference type="SUPFAM" id="SSF52096">
    <property type="entry name" value="ClpP/crotonase"/>
    <property type="match status" value="1"/>
</dbReference>
<evidence type="ECO:0000256" key="2">
    <source>
        <dbReference type="ARBA" id="ARBA00023140"/>
    </source>
</evidence>
<dbReference type="EMBL" id="AP025523">
    <property type="protein sequence ID" value="BDE07181.1"/>
    <property type="molecule type" value="Genomic_DNA"/>
</dbReference>
<evidence type="ECO:0000256" key="3">
    <source>
        <dbReference type="ARBA" id="ARBA00023235"/>
    </source>
</evidence>
<dbReference type="InterPro" id="IPR001753">
    <property type="entry name" value="Enoyl-CoA_hydra/iso"/>
</dbReference>
<evidence type="ECO:0000313" key="6">
    <source>
        <dbReference type="Proteomes" id="UP001317532"/>
    </source>
</evidence>
<dbReference type="PANTHER" id="PTHR43684:SF1">
    <property type="entry name" value="ENOYL-COA DELTA ISOMERASE 2"/>
    <property type="match status" value="1"/>
</dbReference>
<dbReference type="Proteomes" id="UP001317532">
    <property type="component" value="Chromosome"/>
</dbReference>
<dbReference type="CDD" id="cd06558">
    <property type="entry name" value="crotonase-like"/>
    <property type="match status" value="1"/>
</dbReference>
<feature type="region of interest" description="Disordered" evidence="4">
    <location>
        <begin position="56"/>
        <end position="84"/>
    </location>
</feature>
<evidence type="ECO:0000256" key="4">
    <source>
        <dbReference type="SAM" id="MobiDB-lite"/>
    </source>
</evidence>
<dbReference type="Pfam" id="PF00378">
    <property type="entry name" value="ECH_1"/>
    <property type="match status" value="1"/>
</dbReference>
<dbReference type="GO" id="GO:0004165">
    <property type="term" value="F:delta(3)-delta(2)-enoyl-CoA isomerase activity"/>
    <property type="evidence" value="ECO:0007669"/>
    <property type="project" value="UniProtKB-ARBA"/>
</dbReference>